<dbReference type="InterPro" id="IPR035976">
    <property type="entry name" value="Sushi/SCR/CCP_sf"/>
</dbReference>
<evidence type="ECO:0000313" key="9">
    <source>
        <dbReference type="Proteomes" id="UP000695022"/>
    </source>
</evidence>
<evidence type="ECO:0000256" key="2">
    <source>
        <dbReference type="ARBA" id="ARBA00023157"/>
    </source>
</evidence>
<reference evidence="10" key="1">
    <citation type="submission" date="2025-08" db="UniProtKB">
        <authorList>
            <consortium name="RefSeq"/>
        </authorList>
    </citation>
    <scope>IDENTIFICATION</scope>
</reference>
<dbReference type="Gene3D" id="3.40.50.410">
    <property type="entry name" value="von Willebrand factor, type A domain"/>
    <property type="match status" value="1"/>
</dbReference>
<dbReference type="PROSITE" id="PS50825">
    <property type="entry name" value="HYR"/>
    <property type="match status" value="2"/>
</dbReference>
<dbReference type="SMART" id="SM01411">
    <property type="entry name" value="Ephrin_rec_like"/>
    <property type="match status" value="1"/>
</dbReference>
<dbReference type="InterPro" id="IPR000436">
    <property type="entry name" value="Sushi_SCR_CCP_dom"/>
</dbReference>
<feature type="domain" description="HYR" evidence="7">
    <location>
        <begin position="676"/>
        <end position="757"/>
    </location>
</feature>
<dbReference type="Pfam" id="PF02494">
    <property type="entry name" value="HYR"/>
    <property type="match status" value="2"/>
</dbReference>
<feature type="domain" description="HYR" evidence="7">
    <location>
        <begin position="590"/>
        <end position="675"/>
    </location>
</feature>
<evidence type="ECO:0000313" key="10">
    <source>
        <dbReference type="RefSeq" id="XP_014676683.1"/>
    </source>
</evidence>
<feature type="domain" description="VWFA" evidence="6">
    <location>
        <begin position="99"/>
        <end position="285"/>
    </location>
</feature>
<dbReference type="Pfam" id="PF00084">
    <property type="entry name" value="Sushi"/>
    <property type="match status" value="4"/>
</dbReference>
<dbReference type="PANTHER" id="PTHR46343:SF2">
    <property type="entry name" value="SUSHI_VON WILLEBRAND FACTOR TYPE A_EGF_PENTRAXIN DOMAIN-CONTAINING 1"/>
    <property type="match status" value="1"/>
</dbReference>
<evidence type="ECO:0000259" key="7">
    <source>
        <dbReference type="PROSITE" id="PS50825"/>
    </source>
</evidence>
<dbReference type="PROSITE" id="PS50923">
    <property type="entry name" value="SUSHI"/>
    <property type="match status" value="3"/>
</dbReference>
<evidence type="ECO:0000259" key="6">
    <source>
        <dbReference type="PROSITE" id="PS50234"/>
    </source>
</evidence>
<dbReference type="Gene3D" id="2.10.50.10">
    <property type="entry name" value="Tumor Necrosis Factor Receptor, subunit A, domain 2"/>
    <property type="match status" value="1"/>
</dbReference>
<dbReference type="PROSITE" id="PS50234">
    <property type="entry name" value="VWFA"/>
    <property type="match status" value="1"/>
</dbReference>
<feature type="compositionally biased region" description="Basic residues" evidence="4">
    <location>
        <begin position="945"/>
        <end position="957"/>
    </location>
</feature>
<feature type="compositionally biased region" description="Acidic residues" evidence="4">
    <location>
        <begin position="867"/>
        <end position="876"/>
    </location>
</feature>
<dbReference type="Gene3D" id="2.10.70.10">
    <property type="entry name" value="Complement Module, domain 1"/>
    <property type="match status" value="4"/>
</dbReference>
<dbReference type="Pfam" id="PF07699">
    <property type="entry name" value="Ephrin_rec_like"/>
    <property type="match status" value="1"/>
</dbReference>
<dbReference type="InterPro" id="IPR043555">
    <property type="entry name" value="SRPX-like"/>
</dbReference>
<evidence type="ECO:0000256" key="1">
    <source>
        <dbReference type="ARBA" id="ARBA00022737"/>
    </source>
</evidence>
<evidence type="ECO:0000256" key="3">
    <source>
        <dbReference type="PROSITE-ProRule" id="PRU00302"/>
    </source>
</evidence>
<accession>A0ABM1EWW2</accession>
<feature type="chain" id="PRO_5046570534" evidence="5">
    <location>
        <begin position="29"/>
        <end position="969"/>
    </location>
</feature>
<dbReference type="SUPFAM" id="SSF57535">
    <property type="entry name" value="Complement control module/SCR domain"/>
    <property type="match status" value="4"/>
</dbReference>
<gene>
    <name evidence="10" type="primary">LOC106816572</name>
</gene>
<dbReference type="InterPro" id="IPR036465">
    <property type="entry name" value="vWFA_dom_sf"/>
</dbReference>
<sequence>METLRHGNRVLLLLPLLLLLLLAVTTDAAARRKPSLNVFRNLTFEPGSSQPTQLQRLYRRLALKHARLAALLRRRPDDQSRAFLSQLQRLRHSNDSRVDVVFVVDSSDSVGADNFAHLVGFVRRTLTHFRVAPDATRVAVVRVTTQGRASVAVDHVSSSSPSPSSSSVADKHQCSLMLDELADVQYVGGGTHTTGALEATRAILLAGRRRSVVKRVVFLLTDGHATSGSPATAVEELRDVGAEIFCVGTTGGHVGEMLRLASAPSLEHTFAVDSFARVGELLGGATAGLAWNWKRRYAEAAGWRCDALCASGDCCHVTSQCACELRALQYECVCKAGQYEAHESGECRDCPAGTYKPHRQRGGNATCRPCPDGHMESPRGSNHLENCTCKAGFRLAADGRCEVTSCEPLLPPVDGYFIPGTCNNIFHAACGIRCSGGYTLSGSSIRICTENGTWTGTRTACRIKSCGALAAPSDGTMTCDSGDDDDGFRYGAVCRFACREGYQMLGTATRSCLSIAHWSGLPVRCREYTCPPLDPVARGVLEPPECATQRARRGLTCVLSCQRGFVLQGPSTRHCGATGRWLGAALSYCLDVTPPDVVGCPGSIVATTLPGENYSVVAWQPPTASDNSELPVALVAHPDVELPVKVEIGEMKVTYKAIDDNGNRATCSFVVTVEDRELPQYQSCPSSLHYYIDDADATVVATWPDVVFTDNSGAPVRTSRSHAPGHVMGVGDVRVVYQAQDAAGNINVCAFNVTVSVNVTVDAAGFSSSSDICAPPTPPRGGNVSCRSGGDGADVCTVSCADGFALASVPPTTYRCTADGWSPTMTFSDCIEAQGTMQADGGDDDDGDDDDGDNDNVNDGDNNNVNDGDDGNDDDSTATPCPAQSYLRQIDVLLYMGTTHARSPADLCEAGVFCEVARLHVACAPYDLWYGARGGEERGGERERRKERKREGRRRRERERETKKLIINI</sequence>
<feature type="compositionally biased region" description="Acidic residues" evidence="4">
    <location>
        <begin position="841"/>
        <end position="858"/>
    </location>
</feature>
<proteinExistence type="predicted"/>
<dbReference type="SUPFAM" id="SSF53300">
    <property type="entry name" value="vWA-like"/>
    <property type="match status" value="1"/>
</dbReference>
<dbReference type="InterPro" id="IPR011641">
    <property type="entry name" value="Tyr-kin_ephrin_A/B_rcpt-like"/>
</dbReference>
<evidence type="ECO:0000259" key="8">
    <source>
        <dbReference type="PROSITE" id="PS50923"/>
    </source>
</evidence>
<feature type="domain" description="Sushi" evidence="8">
    <location>
        <begin position="404"/>
        <end position="463"/>
    </location>
</feature>
<feature type="domain" description="Sushi" evidence="8">
    <location>
        <begin position="528"/>
        <end position="591"/>
    </location>
</feature>
<dbReference type="Proteomes" id="UP000695022">
    <property type="component" value="Unplaced"/>
</dbReference>
<dbReference type="PANTHER" id="PTHR46343">
    <property type="entry name" value="HYR DOMAIN-CONTAINING PROTEIN"/>
    <property type="match status" value="1"/>
</dbReference>
<feature type="domain" description="Sushi" evidence="8">
    <location>
        <begin position="477"/>
        <end position="527"/>
    </location>
</feature>
<keyword evidence="5" id="KW-0732">Signal</keyword>
<dbReference type="InterPro" id="IPR003410">
    <property type="entry name" value="HYR_dom"/>
</dbReference>
<dbReference type="RefSeq" id="XP_014676683.1">
    <property type="nucleotide sequence ID" value="XM_014821197.1"/>
</dbReference>
<dbReference type="InterPro" id="IPR002035">
    <property type="entry name" value="VWF_A"/>
</dbReference>
<keyword evidence="9" id="KW-1185">Reference proteome</keyword>
<dbReference type="PRINTS" id="PR00453">
    <property type="entry name" value="VWFADOMAIN"/>
</dbReference>
<feature type="disulfide bond" evidence="3">
    <location>
        <begin position="498"/>
        <end position="525"/>
    </location>
</feature>
<feature type="region of interest" description="Disordered" evidence="4">
    <location>
        <begin position="934"/>
        <end position="962"/>
    </location>
</feature>
<organism evidence="9 10">
    <name type="scientific">Priapulus caudatus</name>
    <name type="common">Priapulid worm</name>
    <dbReference type="NCBI Taxonomy" id="37621"/>
    <lineage>
        <taxon>Eukaryota</taxon>
        <taxon>Metazoa</taxon>
        <taxon>Ecdysozoa</taxon>
        <taxon>Scalidophora</taxon>
        <taxon>Priapulida</taxon>
        <taxon>Priapulimorpha</taxon>
        <taxon>Priapulimorphida</taxon>
        <taxon>Priapulidae</taxon>
        <taxon>Priapulus</taxon>
    </lineage>
</organism>
<feature type="disulfide bond" evidence="3">
    <location>
        <begin position="434"/>
        <end position="461"/>
    </location>
</feature>
<feature type="signal peptide" evidence="5">
    <location>
        <begin position="1"/>
        <end position="28"/>
    </location>
</feature>
<comment type="caution">
    <text evidence="3">Lacks conserved residue(s) required for the propagation of feature annotation.</text>
</comment>
<feature type="region of interest" description="Disordered" evidence="4">
    <location>
        <begin position="836"/>
        <end position="881"/>
    </location>
</feature>
<keyword evidence="2 3" id="KW-1015">Disulfide bond</keyword>
<dbReference type="SMART" id="SM00327">
    <property type="entry name" value="VWA"/>
    <property type="match status" value="1"/>
</dbReference>
<dbReference type="CDD" id="cd00033">
    <property type="entry name" value="CCP"/>
    <property type="match status" value="4"/>
</dbReference>
<dbReference type="SMART" id="SM00032">
    <property type="entry name" value="CCP"/>
    <property type="match status" value="4"/>
</dbReference>
<evidence type="ECO:0000256" key="4">
    <source>
        <dbReference type="SAM" id="MobiDB-lite"/>
    </source>
</evidence>
<dbReference type="GeneID" id="106816572"/>
<evidence type="ECO:0000256" key="5">
    <source>
        <dbReference type="SAM" id="SignalP"/>
    </source>
</evidence>
<keyword evidence="1" id="KW-0677">Repeat</keyword>
<feature type="compositionally biased region" description="Basic and acidic residues" evidence="4">
    <location>
        <begin position="934"/>
        <end position="944"/>
    </location>
</feature>
<keyword evidence="3" id="KW-0768">Sushi</keyword>
<dbReference type="Pfam" id="PF00092">
    <property type="entry name" value="VWA"/>
    <property type="match status" value="1"/>
</dbReference>
<name>A0ABM1EWW2_PRICU</name>
<protein>
    <submittedName>
        <fullName evidence="10">Sushi, von Willebrand factor type A, EGF and pentraxin domain-containing protein 1-like</fullName>
    </submittedName>
</protein>